<dbReference type="AlphaFoldDB" id="A0A4Z1G0X9"/>
<protein>
    <recommendedName>
        <fullName evidence="1">Heterokaryon incompatibility domain-containing protein</fullName>
    </recommendedName>
</protein>
<dbReference type="InterPro" id="IPR010730">
    <property type="entry name" value="HET"/>
</dbReference>
<reference evidence="2 3" key="1">
    <citation type="submission" date="2017-12" db="EMBL/GenBank/DDBJ databases">
        <title>Comparative genomics of Botrytis spp.</title>
        <authorList>
            <person name="Valero-Jimenez C.A."/>
            <person name="Tapia P."/>
            <person name="Veloso J."/>
            <person name="Silva-Moreno E."/>
            <person name="Staats M."/>
            <person name="Valdes J.H."/>
            <person name="Van Kan J.A.L."/>
        </authorList>
    </citation>
    <scope>NUCLEOTIDE SEQUENCE [LARGE SCALE GENOMIC DNA]</scope>
    <source>
        <strain evidence="2 3">Bp0003</strain>
    </source>
</reference>
<keyword evidence="3" id="KW-1185">Reference proteome</keyword>
<sequence length="504" mass="58777">MPNSDPKSRAGTSEPEPVIRANYLRNRLRNVIHSVVAQKVGYYKNKDINYNEDIQLKYPALSYHLGDDDAVHKIYIYNEEFGEEWDAVWPFSTRFIQKNLRVALLQLRSEQDEVHLWCDAICINQANNKEKAAQVARMHEVYTFAKSFCIWLGISDEQGATNDPKRTFSLLRSVLNLEVLDRFVDRKDDWEDWMLIINLMKNDWFTRRWVIQELALAKNASIRYADQEMKWTEFADAVALFMMKLPRMKHILNQSMSTDFEKLRKPAKYLGALDARALGANTLVTATSRLFRRSDDGRIEQRLSSLEILVSSLLLTFEAIDPRDTIFAILAIAKDTGNLGSKLDPGRRWLDSERRREYYIEKSNSLDILCRHWAPRPKLKNTREKVESTFEDEKMPSWITSIDQYAFGSPREAKNGRINEDSFVDESGRPQYNACSRLAPRIRFGKKNHYDLKDDEIDPINPSKPGVKPVYARKQEDIPLRLKFDDIVYAEGFQLDVIKNDLMW</sequence>
<dbReference type="EMBL" id="PQXI01000038">
    <property type="protein sequence ID" value="TGO27681.1"/>
    <property type="molecule type" value="Genomic_DNA"/>
</dbReference>
<name>A0A4Z1G0X9_9HELO</name>
<proteinExistence type="predicted"/>
<evidence type="ECO:0000259" key="1">
    <source>
        <dbReference type="Pfam" id="PF06985"/>
    </source>
</evidence>
<feature type="domain" description="Heterokaryon incompatibility" evidence="1">
    <location>
        <begin position="58"/>
        <end position="213"/>
    </location>
</feature>
<evidence type="ECO:0000313" key="3">
    <source>
        <dbReference type="Proteomes" id="UP000297910"/>
    </source>
</evidence>
<accession>A0A4Z1G0X9</accession>
<dbReference type="Pfam" id="PF06985">
    <property type="entry name" value="HET"/>
    <property type="match status" value="1"/>
</dbReference>
<gene>
    <name evidence="2" type="ORF">BPAE_0038g00270</name>
</gene>
<comment type="caution">
    <text evidence="2">The sequence shown here is derived from an EMBL/GenBank/DDBJ whole genome shotgun (WGS) entry which is preliminary data.</text>
</comment>
<dbReference type="InterPro" id="IPR052895">
    <property type="entry name" value="HetReg/Transcr_Mod"/>
</dbReference>
<dbReference type="Proteomes" id="UP000297910">
    <property type="component" value="Unassembled WGS sequence"/>
</dbReference>
<organism evidence="2 3">
    <name type="scientific">Botrytis paeoniae</name>
    <dbReference type="NCBI Taxonomy" id="278948"/>
    <lineage>
        <taxon>Eukaryota</taxon>
        <taxon>Fungi</taxon>
        <taxon>Dikarya</taxon>
        <taxon>Ascomycota</taxon>
        <taxon>Pezizomycotina</taxon>
        <taxon>Leotiomycetes</taxon>
        <taxon>Helotiales</taxon>
        <taxon>Sclerotiniaceae</taxon>
        <taxon>Botrytis</taxon>
    </lineage>
</organism>
<dbReference type="PANTHER" id="PTHR24148:SF64">
    <property type="entry name" value="HETEROKARYON INCOMPATIBILITY DOMAIN-CONTAINING PROTEIN"/>
    <property type="match status" value="1"/>
</dbReference>
<evidence type="ECO:0000313" key="2">
    <source>
        <dbReference type="EMBL" id="TGO27681.1"/>
    </source>
</evidence>
<dbReference type="PANTHER" id="PTHR24148">
    <property type="entry name" value="ANKYRIN REPEAT DOMAIN-CONTAINING PROTEIN 39 HOMOLOG-RELATED"/>
    <property type="match status" value="1"/>
</dbReference>